<protein>
    <submittedName>
        <fullName evidence="1">Uncharacterized protein</fullName>
    </submittedName>
</protein>
<evidence type="ECO:0000313" key="1">
    <source>
        <dbReference type="EMBL" id="AWX93611.1"/>
    </source>
</evidence>
<keyword evidence="2" id="KW-1185">Reference proteome</keyword>
<evidence type="ECO:0000313" key="2">
    <source>
        <dbReference type="Proteomes" id="UP000249922"/>
    </source>
</evidence>
<reference evidence="1 2" key="1">
    <citation type="submission" date="2018-06" db="EMBL/GenBank/DDBJ databases">
        <title>Complete genome sequence of Paracoccus mutanolyticus strain RSP-02 isolated from cellulosic waste.</title>
        <authorList>
            <person name="Amrutha R.N."/>
            <person name="Shrivastav A."/>
            <person name="Buddana S.K."/>
            <person name="Deshpande U."/>
            <person name="Prakasham R.S."/>
        </authorList>
    </citation>
    <scope>NUCLEOTIDE SEQUENCE [LARGE SCALE GENOMIC DNA]</scope>
    <source>
        <strain evidence="1 2">RSP-02</strain>
    </source>
</reference>
<organism evidence="1 2">
    <name type="scientific">Paracoccus mutanolyticus</name>
    <dbReference type="NCBI Taxonomy" id="1499308"/>
    <lineage>
        <taxon>Bacteria</taxon>
        <taxon>Pseudomonadati</taxon>
        <taxon>Pseudomonadota</taxon>
        <taxon>Alphaproteobacteria</taxon>
        <taxon>Rhodobacterales</taxon>
        <taxon>Paracoccaceae</taxon>
        <taxon>Paracoccus</taxon>
    </lineage>
</organism>
<gene>
    <name evidence="1" type="ORF">DPM13_12350</name>
</gene>
<name>A0ABN5M6J7_9RHOB</name>
<accession>A0ABN5M6J7</accession>
<dbReference type="Proteomes" id="UP000249922">
    <property type="component" value="Chromosome"/>
</dbReference>
<proteinExistence type="predicted"/>
<dbReference type="EMBL" id="CP030239">
    <property type="protein sequence ID" value="AWX93611.1"/>
    <property type="molecule type" value="Genomic_DNA"/>
</dbReference>
<sequence>MSAVAQSYKQVSSYLISTFLRAGSVSDAALRRILREFIAELNQALAKLLRDQSLDRDDMIDRLGIERTT</sequence>